<dbReference type="EMBL" id="CAAALY010119058">
    <property type="protein sequence ID" value="VEL31130.1"/>
    <property type="molecule type" value="Genomic_DNA"/>
</dbReference>
<reference evidence="2" key="1">
    <citation type="submission" date="2018-11" db="EMBL/GenBank/DDBJ databases">
        <authorList>
            <consortium name="Pathogen Informatics"/>
        </authorList>
    </citation>
    <scope>NUCLEOTIDE SEQUENCE</scope>
</reference>
<feature type="region of interest" description="Disordered" evidence="1">
    <location>
        <begin position="245"/>
        <end position="276"/>
    </location>
</feature>
<feature type="compositionally biased region" description="Polar residues" evidence="1">
    <location>
        <begin position="27"/>
        <end position="36"/>
    </location>
</feature>
<feature type="compositionally biased region" description="Polar residues" evidence="1">
    <location>
        <begin position="114"/>
        <end position="125"/>
    </location>
</feature>
<evidence type="ECO:0000313" key="2">
    <source>
        <dbReference type="EMBL" id="VEL31130.1"/>
    </source>
</evidence>
<feature type="region of interest" description="Disordered" evidence="1">
    <location>
        <begin position="106"/>
        <end position="125"/>
    </location>
</feature>
<proteinExistence type="predicted"/>
<organism evidence="2 3">
    <name type="scientific">Protopolystoma xenopodis</name>
    <dbReference type="NCBI Taxonomy" id="117903"/>
    <lineage>
        <taxon>Eukaryota</taxon>
        <taxon>Metazoa</taxon>
        <taxon>Spiralia</taxon>
        <taxon>Lophotrochozoa</taxon>
        <taxon>Platyhelminthes</taxon>
        <taxon>Monogenea</taxon>
        <taxon>Polyopisthocotylea</taxon>
        <taxon>Polystomatidea</taxon>
        <taxon>Polystomatidae</taxon>
        <taxon>Protopolystoma</taxon>
    </lineage>
</organism>
<keyword evidence="3" id="KW-1185">Reference proteome</keyword>
<feature type="non-terminal residue" evidence="2">
    <location>
        <position position="1"/>
    </location>
</feature>
<gene>
    <name evidence="2" type="ORF">PXEA_LOCUS24570</name>
</gene>
<feature type="compositionally biased region" description="Polar residues" evidence="1">
    <location>
        <begin position="258"/>
        <end position="276"/>
    </location>
</feature>
<dbReference type="Proteomes" id="UP000784294">
    <property type="component" value="Unassembled WGS sequence"/>
</dbReference>
<feature type="region of interest" description="Disordered" evidence="1">
    <location>
        <begin position="23"/>
        <end position="74"/>
    </location>
</feature>
<protein>
    <submittedName>
        <fullName evidence="2">Uncharacterized protein</fullName>
    </submittedName>
</protein>
<comment type="caution">
    <text evidence="2">The sequence shown here is derived from an EMBL/GenBank/DDBJ whole genome shotgun (WGS) entry which is preliminary data.</text>
</comment>
<sequence length="276" mass="30360">VGEQHTTVSDILLKRRFVESDAKGDLWTSNKQSRFAKSSHSSGHHSPPQEPPSSLSSRPIISLPGENLDKGGKPISRDPCDLANICPALITRLGAPKAGRQTFGLSNDPKCSQHMEQPSKASSSLIKGKKNRLIDKQDQPATSVVNCLNFSHDNTKNESIYKSTTRDSYKTSIAQISSNSSTLFPRSSLNLQIKSTYSSCNSSDPYSSNNAQETDKKTFLGGFDFPDDEDGHTVNETAIRPSLWRTRTDPTTIKRRSSTSPRASTLEVSNEFNKVR</sequence>
<feature type="compositionally biased region" description="Low complexity" evidence="1">
    <location>
        <begin position="38"/>
        <end position="64"/>
    </location>
</feature>
<evidence type="ECO:0000256" key="1">
    <source>
        <dbReference type="SAM" id="MobiDB-lite"/>
    </source>
</evidence>
<feature type="non-terminal residue" evidence="2">
    <location>
        <position position="276"/>
    </location>
</feature>
<dbReference type="AlphaFoldDB" id="A0A3S5AXG7"/>
<accession>A0A3S5AXG7</accession>
<evidence type="ECO:0000313" key="3">
    <source>
        <dbReference type="Proteomes" id="UP000784294"/>
    </source>
</evidence>
<name>A0A3S5AXG7_9PLAT</name>